<feature type="non-terminal residue" evidence="6">
    <location>
        <position position="1"/>
    </location>
</feature>
<keyword evidence="4" id="KW-0539">Nucleus</keyword>
<evidence type="ECO:0000256" key="2">
    <source>
        <dbReference type="ARBA" id="ARBA00023125"/>
    </source>
</evidence>
<dbReference type="Pfam" id="PF00564">
    <property type="entry name" value="PB1"/>
    <property type="match status" value="1"/>
</dbReference>
<protein>
    <recommendedName>
        <fullName evidence="5">PB1 domain-containing protein</fullName>
    </recommendedName>
</protein>
<keyword evidence="7" id="KW-1185">Reference proteome</keyword>
<proteinExistence type="predicted"/>
<dbReference type="AlphaFoldDB" id="A0AAD5G7B4"/>
<accession>A0AAD5G7B4</accession>
<feature type="domain" description="PB1" evidence="5">
    <location>
        <begin position="286"/>
        <end position="369"/>
    </location>
</feature>
<dbReference type="Gene3D" id="3.10.20.90">
    <property type="entry name" value="Phosphatidylinositol 3-kinase Catalytic Subunit, Chain A, domain 1"/>
    <property type="match status" value="1"/>
</dbReference>
<gene>
    <name evidence="6" type="ORF">M8C21_024637</name>
</gene>
<dbReference type="InterPro" id="IPR053793">
    <property type="entry name" value="PB1-like"/>
</dbReference>
<dbReference type="InterPro" id="IPR045012">
    <property type="entry name" value="NLP"/>
</dbReference>
<evidence type="ECO:0000256" key="4">
    <source>
        <dbReference type="ARBA" id="ARBA00023242"/>
    </source>
</evidence>
<evidence type="ECO:0000256" key="3">
    <source>
        <dbReference type="ARBA" id="ARBA00023163"/>
    </source>
</evidence>
<keyword evidence="2" id="KW-0238">DNA-binding</keyword>
<comment type="caution">
    <text evidence="6">The sequence shown here is derived from an EMBL/GenBank/DDBJ whole genome shotgun (WGS) entry which is preliminary data.</text>
</comment>
<dbReference type="Pfam" id="PF02042">
    <property type="entry name" value="RWP-RK"/>
    <property type="match status" value="1"/>
</dbReference>
<dbReference type="PANTHER" id="PTHR32002">
    <property type="entry name" value="PROTEIN NLP8"/>
    <property type="match status" value="1"/>
</dbReference>
<dbReference type="Proteomes" id="UP001206925">
    <property type="component" value="Unassembled WGS sequence"/>
</dbReference>
<feature type="non-terminal residue" evidence="6">
    <location>
        <position position="394"/>
    </location>
</feature>
<name>A0AAD5G7B4_AMBAR</name>
<dbReference type="GO" id="GO:0003700">
    <property type="term" value="F:DNA-binding transcription factor activity"/>
    <property type="evidence" value="ECO:0007669"/>
    <property type="project" value="InterPro"/>
</dbReference>
<evidence type="ECO:0000259" key="5">
    <source>
        <dbReference type="PROSITE" id="PS51745"/>
    </source>
</evidence>
<dbReference type="InterPro" id="IPR000270">
    <property type="entry name" value="PB1_dom"/>
</dbReference>
<dbReference type="EMBL" id="JAMZMK010010861">
    <property type="protein sequence ID" value="KAI7730003.1"/>
    <property type="molecule type" value="Genomic_DNA"/>
</dbReference>
<dbReference type="CDD" id="cd05992">
    <property type="entry name" value="PB1"/>
    <property type="match status" value="1"/>
</dbReference>
<dbReference type="PROSITE" id="PS51745">
    <property type="entry name" value="PB1"/>
    <property type="match status" value="1"/>
</dbReference>
<dbReference type="SUPFAM" id="SSF54277">
    <property type="entry name" value="CAD &amp; PB1 domains"/>
    <property type="match status" value="1"/>
</dbReference>
<dbReference type="SMART" id="SM00666">
    <property type="entry name" value="PB1"/>
    <property type="match status" value="1"/>
</dbReference>
<keyword evidence="3" id="KW-0804">Transcription</keyword>
<dbReference type="PANTHER" id="PTHR32002:SF49">
    <property type="entry name" value="BILE ACID:SODIUM SYMPORTER_ARSENICAL RESISTANCE PROTEIN ACR3-RELATED"/>
    <property type="match status" value="1"/>
</dbReference>
<organism evidence="6 7">
    <name type="scientific">Ambrosia artemisiifolia</name>
    <name type="common">Common ragweed</name>
    <dbReference type="NCBI Taxonomy" id="4212"/>
    <lineage>
        <taxon>Eukaryota</taxon>
        <taxon>Viridiplantae</taxon>
        <taxon>Streptophyta</taxon>
        <taxon>Embryophyta</taxon>
        <taxon>Tracheophyta</taxon>
        <taxon>Spermatophyta</taxon>
        <taxon>Magnoliopsida</taxon>
        <taxon>eudicotyledons</taxon>
        <taxon>Gunneridae</taxon>
        <taxon>Pentapetalae</taxon>
        <taxon>asterids</taxon>
        <taxon>campanulids</taxon>
        <taxon>Asterales</taxon>
        <taxon>Asteraceae</taxon>
        <taxon>Asteroideae</taxon>
        <taxon>Heliantheae alliance</taxon>
        <taxon>Heliantheae</taxon>
        <taxon>Ambrosia</taxon>
    </lineage>
</organism>
<reference evidence="6" key="1">
    <citation type="submission" date="2022-06" db="EMBL/GenBank/DDBJ databases">
        <title>Uncovering the hologenomic basis of an extraordinary plant invasion.</title>
        <authorList>
            <person name="Bieker V.C."/>
            <person name="Martin M.D."/>
            <person name="Gilbert T."/>
            <person name="Hodgins K."/>
            <person name="Battlay P."/>
            <person name="Petersen B."/>
            <person name="Wilson J."/>
        </authorList>
    </citation>
    <scope>NUCLEOTIDE SEQUENCE</scope>
    <source>
        <strain evidence="6">AA19_3_7</strain>
        <tissue evidence="6">Leaf</tissue>
    </source>
</reference>
<evidence type="ECO:0000313" key="6">
    <source>
        <dbReference type="EMBL" id="KAI7730003.1"/>
    </source>
</evidence>
<evidence type="ECO:0000313" key="7">
    <source>
        <dbReference type="Proteomes" id="UP001206925"/>
    </source>
</evidence>
<evidence type="ECO:0000256" key="1">
    <source>
        <dbReference type="ARBA" id="ARBA00023015"/>
    </source>
</evidence>
<keyword evidence="1" id="KW-0805">Transcription regulation</keyword>
<sequence>DHIEEALKVVGESYDLALAQVWIPYEDKTRVFLPSSLEDTQTKQLLAIKLTGCYYAMKDSNLFEPYFRFGDVTPRAIAGDFPLVTLQDYKSRYILDVRSQLVMWCGVGGFPPTSALVICLRSNDTSDCNYVFEFMWKKDSNFIHLEALLLTLKRCLPRFKFASGVEIGNELNVHIEGDATGAELGDKIDIHTEDDGNKKFKIFQGKRSVEHYEKQFGKTMKNAAKNLNVSLSTFKRKLKALGIKEWPGPNFLKRNKNDSSIIQFNTNEEDNGAIEDTSAINLNKNVLTVKAEYEDDIIKFNLPISQATFVHVENEIGKKFKLSAKTYKLKYLDEDGDWITLTSDEELTDCIKSSRKSNRIVVRMRVLPSRQPICSRVQEEKKDIPCYNQPSMAR</sequence>
<dbReference type="GO" id="GO:0003677">
    <property type="term" value="F:DNA binding"/>
    <property type="evidence" value="ECO:0007669"/>
    <property type="project" value="UniProtKB-KW"/>
</dbReference>
<dbReference type="InterPro" id="IPR003035">
    <property type="entry name" value="RWP-RK_dom"/>
</dbReference>